<dbReference type="InterPro" id="IPR050553">
    <property type="entry name" value="Thioredoxin_ResA/DsbE_sf"/>
</dbReference>
<dbReference type="Proteomes" id="UP000603352">
    <property type="component" value="Unassembled WGS sequence"/>
</dbReference>
<keyword evidence="4" id="KW-1185">Reference proteome</keyword>
<evidence type="ECO:0000313" key="3">
    <source>
        <dbReference type="EMBL" id="GGB39379.1"/>
    </source>
</evidence>
<accession>A0ABQ1IH83</accession>
<keyword evidence="1" id="KW-1133">Transmembrane helix</keyword>
<sequence length="197" mass="20508">MKKPVIAIIAAIVVIAAGVLIYRGFGPGDKPAGLDQALARGSLAKLIVHDTPKPLPDLPMTRLDGSPASLEDYRGRVVLLNLWATWCAPCIEEMPALLRLQTSRGGPDFTVLAVAADQGGAAVVAPFLDRLQLTGLDVTIDKSMKTLGALQVAGLPTTLIIDRQGREVARLVGIAHWDAAEGVALIDAVAAQGPPAG</sequence>
<feature type="domain" description="Thioredoxin" evidence="2">
    <location>
        <begin position="49"/>
        <end position="191"/>
    </location>
</feature>
<dbReference type="InterPro" id="IPR000866">
    <property type="entry name" value="AhpC/TSA"/>
</dbReference>
<dbReference type="SUPFAM" id="SSF52833">
    <property type="entry name" value="Thioredoxin-like"/>
    <property type="match status" value="1"/>
</dbReference>
<evidence type="ECO:0000259" key="2">
    <source>
        <dbReference type="PROSITE" id="PS51352"/>
    </source>
</evidence>
<dbReference type="EMBL" id="BMDZ01000021">
    <property type="protein sequence ID" value="GGB39379.1"/>
    <property type="molecule type" value="Genomic_DNA"/>
</dbReference>
<keyword evidence="1" id="KW-0812">Transmembrane</keyword>
<dbReference type="PANTHER" id="PTHR42852">
    <property type="entry name" value="THIOL:DISULFIDE INTERCHANGE PROTEIN DSBE"/>
    <property type="match status" value="1"/>
</dbReference>
<dbReference type="InterPro" id="IPR013766">
    <property type="entry name" value="Thioredoxin_domain"/>
</dbReference>
<evidence type="ECO:0000256" key="1">
    <source>
        <dbReference type="SAM" id="Phobius"/>
    </source>
</evidence>
<feature type="transmembrane region" description="Helical" evidence="1">
    <location>
        <begin position="6"/>
        <end position="25"/>
    </location>
</feature>
<evidence type="ECO:0000313" key="4">
    <source>
        <dbReference type="Proteomes" id="UP000603352"/>
    </source>
</evidence>
<gene>
    <name evidence="3" type="ORF">GCM10011505_21190</name>
</gene>
<organism evidence="3 4">
    <name type="scientific">Tistrella bauzanensis</name>
    <dbReference type="NCBI Taxonomy" id="657419"/>
    <lineage>
        <taxon>Bacteria</taxon>
        <taxon>Pseudomonadati</taxon>
        <taxon>Pseudomonadota</taxon>
        <taxon>Alphaproteobacteria</taxon>
        <taxon>Geminicoccales</taxon>
        <taxon>Geminicoccaceae</taxon>
        <taxon>Tistrella</taxon>
    </lineage>
</organism>
<reference evidence="4" key="1">
    <citation type="journal article" date="2019" name="Int. J. Syst. Evol. Microbiol.">
        <title>The Global Catalogue of Microorganisms (GCM) 10K type strain sequencing project: providing services to taxonomists for standard genome sequencing and annotation.</title>
        <authorList>
            <consortium name="The Broad Institute Genomics Platform"/>
            <consortium name="The Broad Institute Genome Sequencing Center for Infectious Disease"/>
            <person name="Wu L."/>
            <person name="Ma J."/>
        </authorList>
    </citation>
    <scope>NUCLEOTIDE SEQUENCE [LARGE SCALE GENOMIC DNA]</scope>
    <source>
        <strain evidence="4">CGMCC 1.10188</strain>
    </source>
</reference>
<dbReference type="PROSITE" id="PS51352">
    <property type="entry name" value="THIOREDOXIN_2"/>
    <property type="match status" value="1"/>
</dbReference>
<protein>
    <recommendedName>
        <fullName evidence="2">Thioredoxin domain-containing protein</fullName>
    </recommendedName>
</protein>
<dbReference type="Pfam" id="PF00578">
    <property type="entry name" value="AhpC-TSA"/>
    <property type="match status" value="1"/>
</dbReference>
<keyword evidence="1" id="KW-0472">Membrane</keyword>
<dbReference type="CDD" id="cd02966">
    <property type="entry name" value="TlpA_like_family"/>
    <property type="match status" value="1"/>
</dbReference>
<name>A0ABQ1IH83_9PROT</name>
<comment type="caution">
    <text evidence="3">The sequence shown here is derived from an EMBL/GenBank/DDBJ whole genome shotgun (WGS) entry which is preliminary data.</text>
</comment>
<proteinExistence type="predicted"/>
<dbReference type="InterPro" id="IPR036249">
    <property type="entry name" value="Thioredoxin-like_sf"/>
</dbReference>
<dbReference type="PANTHER" id="PTHR42852:SF13">
    <property type="entry name" value="PROTEIN DIPZ"/>
    <property type="match status" value="1"/>
</dbReference>
<dbReference type="RefSeq" id="WP_188577582.1">
    <property type="nucleotide sequence ID" value="NZ_BMDZ01000021.1"/>
</dbReference>
<dbReference type="Gene3D" id="3.40.30.10">
    <property type="entry name" value="Glutaredoxin"/>
    <property type="match status" value="1"/>
</dbReference>